<dbReference type="PANTHER" id="PTHR13847:SF187">
    <property type="entry name" value="DIMETHYLGLYCINE DEHYDROGENASE, MITOCHONDRIAL"/>
    <property type="match status" value="1"/>
</dbReference>
<sequence>MLNHYRVVIVGGGVVGASVAYHLAKFGWTDVAIVERDVLTAGSSWHAAGGFHALNADPNIAALQAYTIDLLTEVGAESGINIGMHMTGGISIASAPARWEWLQSAYRTFQSLGIEDVELIGPEEIRRRCPIISTEGIIGGMWSDREGHIDPSAVVHAYARAAKNRGAHILEHTKVESLNQRADGQWEVVTDKGVIIAEHVVNAGGLWAKQVGRMAGVDLPVTPMEHHYLVTEAIPELVAMQGEIPLIVDLEGFTYTRQEQKGLLLGIYERDFKHWHMEGAPWDFGIELIQEDLGRIEHELGLGFQRFPCLNEAGVKRWVNGAFTFSPDGNPLVGPVRGLRNYWVACGVMAGFLQGGGVGKSLAEWMISGAPQADIFGMDIARYGDFASNREYIRQTTGQFYSRRFVMSYPNEQLPAGRVLKTPGAYADMTAAGCQWGSGWGLEQPLYFAPAGFREEPSLKRSNAFDLVGAEARAAREGVALLDITAFSRYEVSGPGAEAWLARTFACKLPKPGRAGLAPMLSEDGKLKGDLSLLNWGNGTWWIMGSYYLRQWHMRWFEGTLPAGVTLRDISDSVGGFAVTGPRSREVLQKLSHQDLSSRALPFMGLAQVDLGLLRTRVARMSVTGELGFEINVGALEHASLRKMLLEAGAAFGIREIGFNAVLSLRLEKSFGIWSREFTQGYTPGETGLSRFIDWTREGFVGRTAALAERDAPSSRTVVTLEVDATDADATGYEPVWQDGRLVGFVTSGGYGHTIGKSLAMAMVDRSVAAPGTSLSLHIVGQEVTARVIPPSPYDPEGSALRA</sequence>
<feature type="domain" description="FAD dependent oxidoreductase central" evidence="6">
    <location>
        <begin position="369"/>
        <end position="422"/>
    </location>
</feature>
<dbReference type="SUPFAM" id="SSF101790">
    <property type="entry name" value="Aminomethyltransferase beta-barrel domain"/>
    <property type="match status" value="1"/>
</dbReference>
<accession>A0A2T6B004</accession>
<keyword evidence="7" id="KW-0489">Methyltransferase</keyword>
<dbReference type="InterPro" id="IPR006076">
    <property type="entry name" value="FAD-dep_OxRdtase"/>
</dbReference>
<dbReference type="InterPro" id="IPR029043">
    <property type="entry name" value="GcvT/YgfZ_C"/>
</dbReference>
<dbReference type="InterPro" id="IPR006222">
    <property type="entry name" value="GCVT_N"/>
</dbReference>
<dbReference type="InterPro" id="IPR036188">
    <property type="entry name" value="FAD/NAD-bd_sf"/>
</dbReference>
<keyword evidence="7" id="KW-0808">Transferase</keyword>
<dbReference type="SUPFAM" id="SSF54373">
    <property type="entry name" value="FAD-linked reductases, C-terminal domain"/>
    <property type="match status" value="1"/>
</dbReference>
<dbReference type="Pfam" id="PF16350">
    <property type="entry name" value="FAO_M"/>
    <property type="match status" value="1"/>
</dbReference>
<dbReference type="GO" id="GO:0047865">
    <property type="term" value="F:dimethylglycine dehydrogenase activity"/>
    <property type="evidence" value="ECO:0007669"/>
    <property type="project" value="TreeGrafter"/>
</dbReference>
<evidence type="ECO:0000256" key="2">
    <source>
        <dbReference type="ARBA" id="ARBA00023002"/>
    </source>
</evidence>
<dbReference type="Pfam" id="PF01571">
    <property type="entry name" value="GCV_T"/>
    <property type="match status" value="1"/>
</dbReference>
<dbReference type="GO" id="GO:0008168">
    <property type="term" value="F:methyltransferase activity"/>
    <property type="evidence" value="ECO:0007669"/>
    <property type="project" value="UniProtKB-KW"/>
</dbReference>
<evidence type="ECO:0000259" key="5">
    <source>
        <dbReference type="Pfam" id="PF08669"/>
    </source>
</evidence>
<evidence type="ECO:0000256" key="1">
    <source>
        <dbReference type="ARBA" id="ARBA00008609"/>
    </source>
</evidence>
<dbReference type="Gene3D" id="3.50.50.60">
    <property type="entry name" value="FAD/NAD(P)-binding domain"/>
    <property type="match status" value="1"/>
</dbReference>
<feature type="domain" description="GCVT N-terminal" evidence="4">
    <location>
        <begin position="427"/>
        <end position="696"/>
    </location>
</feature>
<evidence type="ECO:0000259" key="6">
    <source>
        <dbReference type="Pfam" id="PF16350"/>
    </source>
</evidence>
<dbReference type="GO" id="GO:0005737">
    <property type="term" value="C:cytoplasm"/>
    <property type="evidence" value="ECO:0007669"/>
    <property type="project" value="TreeGrafter"/>
</dbReference>
<organism evidence="7 8">
    <name type="scientific">Gemmobacter caeni</name>
    <dbReference type="NCBI Taxonomy" id="589035"/>
    <lineage>
        <taxon>Bacteria</taxon>
        <taxon>Pseudomonadati</taxon>
        <taxon>Pseudomonadota</taxon>
        <taxon>Alphaproteobacteria</taxon>
        <taxon>Rhodobacterales</taxon>
        <taxon>Paracoccaceae</taxon>
        <taxon>Gemmobacter</taxon>
    </lineage>
</organism>
<dbReference type="Gene3D" id="3.30.9.10">
    <property type="entry name" value="D-Amino Acid Oxidase, subunit A, domain 2"/>
    <property type="match status" value="1"/>
</dbReference>
<dbReference type="SUPFAM" id="SSF51905">
    <property type="entry name" value="FAD/NAD(P)-binding domain"/>
    <property type="match status" value="1"/>
</dbReference>
<evidence type="ECO:0000259" key="3">
    <source>
        <dbReference type="Pfam" id="PF01266"/>
    </source>
</evidence>
<proteinExistence type="inferred from homology"/>
<keyword evidence="2" id="KW-0560">Oxidoreductase</keyword>
<feature type="domain" description="FAD dependent oxidoreductase" evidence="3">
    <location>
        <begin position="6"/>
        <end position="365"/>
    </location>
</feature>
<evidence type="ECO:0000259" key="4">
    <source>
        <dbReference type="Pfam" id="PF01571"/>
    </source>
</evidence>
<dbReference type="RefSeq" id="WP_108129063.1">
    <property type="nucleotide sequence ID" value="NZ_QBKP01000007.1"/>
</dbReference>
<evidence type="ECO:0000313" key="7">
    <source>
        <dbReference type="EMBL" id="PTX49402.1"/>
    </source>
</evidence>
<dbReference type="Gene3D" id="3.30.1360.120">
    <property type="entry name" value="Probable tRNA modification gtpase trme, domain 1"/>
    <property type="match status" value="1"/>
</dbReference>
<dbReference type="OrthoDB" id="7156675at2"/>
<dbReference type="SUPFAM" id="SSF103025">
    <property type="entry name" value="Folate-binding domain"/>
    <property type="match status" value="1"/>
</dbReference>
<dbReference type="InterPro" id="IPR013977">
    <property type="entry name" value="GcvT_C"/>
</dbReference>
<name>A0A2T6B004_9RHOB</name>
<dbReference type="GO" id="GO:0032259">
    <property type="term" value="P:methylation"/>
    <property type="evidence" value="ECO:0007669"/>
    <property type="project" value="UniProtKB-KW"/>
</dbReference>
<dbReference type="Pfam" id="PF01266">
    <property type="entry name" value="DAO"/>
    <property type="match status" value="1"/>
</dbReference>
<dbReference type="Gene3D" id="2.40.30.110">
    <property type="entry name" value="Aminomethyltransferase beta-barrel domains"/>
    <property type="match status" value="1"/>
</dbReference>
<protein>
    <submittedName>
        <fullName evidence="7">Glycine cleavage system aminomethyltransferase T</fullName>
    </submittedName>
</protein>
<evidence type="ECO:0000313" key="8">
    <source>
        <dbReference type="Proteomes" id="UP000244224"/>
    </source>
</evidence>
<dbReference type="InterPro" id="IPR032503">
    <property type="entry name" value="FAO_M"/>
</dbReference>
<dbReference type="Gene3D" id="3.30.70.1400">
    <property type="entry name" value="Aminomethyltransferase beta-barrel domains"/>
    <property type="match status" value="1"/>
</dbReference>
<dbReference type="Pfam" id="PF08669">
    <property type="entry name" value="GCV_T_C"/>
    <property type="match status" value="1"/>
</dbReference>
<reference evidence="7 8" key="1">
    <citation type="submission" date="2018-04" db="EMBL/GenBank/DDBJ databases">
        <title>Genomic Encyclopedia of Archaeal and Bacterial Type Strains, Phase II (KMG-II): from individual species to whole genera.</title>
        <authorList>
            <person name="Goeker M."/>
        </authorList>
    </citation>
    <scope>NUCLEOTIDE SEQUENCE [LARGE SCALE GENOMIC DNA]</scope>
    <source>
        <strain evidence="7 8">DSM 21823</strain>
    </source>
</reference>
<dbReference type="Proteomes" id="UP000244224">
    <property type="component" value="Unassembled WGS sequence"/>
</dbReference>
<gene>
    <name evidence="7" type="ORF">C8N34_10749</name>
</gene>
<feature type="domain" description="Aminomethyltransferase C-terminal" evidence="5">
    <location>
        <begin position="716"/>
        <end position="795"/>
    </location>
</feature>
<dbReference type="PANTHER" id="PTHR13847">
    <property type="entry name" value="SARCOSINE DEHYDROGENASE-RELATED"/>
    <property type="match status" value="1"/>
</dbReference>
<keyword evidence="8" id="KW-1185">Reference proteome</keyword>
<comment type="caution">
    <text evidence="7">The sequence shown here is derived from an EMBL/GenBank/DDBJ whole genome shotgun (WGS) entry which is preliminary data.</text>
</comment>
<dbReference type="InterPro" id="IPR027266">
    <property type="entry name" value="TrmE/GcvT-like"/>
</dbReference>
<dbReference type="EMBL" id="QBKP01000007">
    <property type="protein sequence ID" value="PTX49402.1"/>
    <property type="molecule type" value="Genomic_DNA"/>
</dbReference>
<comment type="similarity">
    <text evidence="1">Belongs to the GcvT family.</text>
</comment>
<dbReference type="AlphaFoldDB" id="A0A2T6B004"/>